<dbReference type="EMBL" id="JAHHUM010000730">
    <property type="protein sequence ID" value="KAK5617378.1"/>
    <property type="molecule type" value="Genomic_DNA"/>
</dbReference>
<dbReference type="Proteomes" id="UP001311232">
    <property type="component" value="Unassembled WGS sequence"/>
</dbReference>
<comment type="caution">
    <text evidence="1">The sequence shown here is derived from an EMBL/GenBank/DDBJ whole genome shotgun (WGS) entry which is preliminary data.</text>
</comment>
<evidence type="ECO:0000313" key="2">
    <source>
        <dbReference type="Proteomes" id="UP001311232"/>
    </source>
</evidence>
<gene>
    <name evidence="1" type="ORF">CRENBAI_006842</name>
</gene>
<sequence length="215" mass="23368">MLPLGPRKTIYLEVSHRGAVLDPNRNLEVSGVRWGSTNGPSLQLEIGGGGKAGVLVASEPADDGVFDGGVNSFPSKISCSSSIVASVAPLFPWRRKGRCVQKERRVDCVLLIQNISLWSRVRTPVWFQGVDHRGYRDHYWDPLIGSAGAVVERCGPGSVAQLPGLAAAYDHLPYLFSCGKTWLQQLDGPPPASSCDYQKTAAVNFAEHTWCYSEL</sequence>
<protein>
    <submittedName>
        <fullName evidence="1">Uncharacterized protein</fullName>
    </submittedName>
</protein>
<evidence type="ECO:0000313" key="1">
    <source>
        <dbReference type="EMBL" id="KAK5617378.1"/>
    </source>
</evidence>
<name>A0AAV9S7L7_9TELE</name>
<proteinExistence type="predicted"/>
<keyword evidence="2" id="KW-1185">Reference proteome</keyword>
<reference evidence="1 2" key="1">
    <citation type="submission" date="2021-06" db="EMBL/GenBank/DDBJ databases">
        <authorList>
            <person name="Palmer J.M."/>
        </authorList>
    </citation>
    <scope>NUCLEOTIDE SEQUENCE [LARGE SCALE GENOMIC DNA]</scope>
    <source>
        <strain evidence="1 2">MEX-2019</strain>
        <tissue evidence="1">Muscle</tissue>
    </source>
</reference>
<organism evidence="1 2">
    <name type="scientific">Crenichthys baileyi</name>
    <name type="common">White River springfish</name>
    <dbReference type="NCBI Taxonomy" id="28760"/>
    <lineage>
        <taxon>Eukaryota</taxon>
        <taxon>Metazoa</taxon>
        <taxon>Chordata</taxon>
        <taxon>Craniata</taxon>
        <taxon>Vertebrata</taxon>
        <taxon>Euteleostomi</taxon>
        <taxon>Actinopterygii</taxon>
        <taxon>Neopterygii</taxon>
        <taxon>Teleostei</taxon>
        <taxon>Neoteleostei</taxon>
        <taxon>Acanthomorphata</taxon>
        <taxon>Ovalentaria</taxon>
        <taxon>Atherinomorphae</taxon>
        <taxon>Cyprinodontiformes</taxon>
        <taxon>Goodeidae</taxon>
        <taxon>Crenichthys</taxon>
    </lineage>
</organism>
<dbReference type="AlphaFoldDB" id="A0AAV9S7L7"/>
<accession>A0AAV9S7L7</accession>